<evidence type="ECO:0000256" key="1">
    <source>
        <dbReference type="SAM" id="MobiDB-lite"/>
    </source>
</evidence>
<feature type="compositionally biased region" description="Basic and acidic residues" evidence="1">
    <location>
        <begin position="447"/>
        <end position="456"/>
    </location>
</feature>
<feature type="region of interest" description="Disordered" evidence="1">
    <location>
        <begin position="1"/>
        <end position="59"/>
    </location>
</feature>
<feature type="compositionally biased region" description="Low complexity" evidence="1">
    <location>
        <begin position="121"/>
        <end position="137"/>
    </location>
</feature>
<feature type="region of interest" description="Disordered" evidence="1">
    <location>
        <begin position="93"/>
        <end position="570"/>
    </location>
</feature>
<proteinExistence type="predicted"/>
<organism evidence="2">
    <name type="scientific">Corethron hystrix</name>
    <dbReference type="NCBI Taxonomy" id="216773"/>
    <lineage>
        <taxon>Eukaryota</taxon>
        <taxon>Sar</taxon>
        <taxon>Stramenopiles</taxon>
        <taxon>Ochrophyta</taxon>
        <taxon>Bacillariophyta</taxon>
        <taxon>Coscinodiscophyceae</taxon>
        <taxon>Corethrophycidae</taxon>
        <taxon>Corethrales</taxon>
        <taxon>Corethraceae</taxon>
        <taxon>Corethron</taxon>
    </lineage>
</organism>
<dbReference type="AlphaFoldDB" id="A0A7S1B8C6"/>
<protein>
    <submittedName>
        <fullName evidence="2">Uncharacterized protein</fullName>
    </submittedName>
</protein>
<feature type="compositionally biased region" description="Basic and acidic residues" evidence="1">
    <location>
        <begin position="217"/>
        <end position="231"/>
    </location>
</feature>
<accession>A0A7S1B8C6</accession>
<feature type="compositionally biased region" description="Polar residues" evidence="1">
    <location>
        <begin position="433"/>
        <end position="445"/>
    </location>
</feature>
<feature type="compositionally biased region" description="Polar residues" evidence="1">
    <location>
        <begin position="539"/>
        <end position="549"/>
    </location>
</feature>
<name>A0A7S1B8C6_9STRA</name>
<feature type="compositionally biased region" description="Basic and acidic residues" evidence="1">
    <location>
        <begin position="299"/>
        <end position="330"/>
    </location>
</feature>
<gene>
    <name evidence="2" type="ORF">CHYS00102_LOCUS5334</name>
</gene>
<feature type="compositionally biased region" description="Basic and acidic residues" evidence="1">
    <location>
        <begin position="369"/>
        <end position="410"/>
    </location>
</feature>
<feature type="compositionally biased region" description="Polar residues" evidence="1">
    <location>
        <begin position="14"/>
        <end position="28"/>
    </location>
</feature>
<evidence type="ECO:0000313" key="2">
    <source>
        <dbReference type="EMBL" id="CAD8878150.1"/>
    </source>
</evidence>
<feature type="compositionally biased region" description="Basic and acidic residues" evidence="1">
    <location>
        <begin position="184"/>
        <end position="202"/>
    </location>
</feature>
<feature type="compositionally biased region" description="Low complexity" evidence="1">
    <location>
        <begin position="518"/>
        <end position="530"/>
    </location>
</feature>
<sequence length="570" mass="63515">MDRSRTRVRTSSSYAPSSSNLRSVSSGARSRSPVRQRPSNSSSSGGGRMGSSHPFGKYALKNAMRKGAGNLAIKKIHDRTGGVVSTHSVQKLSNANAVRSPAGTGGMVVLRGKYGGRNKGVVAPPARRASSVPSSRAHPNSVASPKASNERRRASSSSLRASSDQNDRRRSAGSTASTVSRRKNFSDDRAPNRRPGREDVKNGRAATHTQNSRKRTHEQVLSRRSLPEKRNHTSTQSNGRKDRREYHHKTGGKNHEPPPKKKRQKSGSDEYSLDGFVVGSDDEYDDPNREPELGSALDQECKGVVDYPLLEKRKSRAEAMKKLREARTRSALDPGEESDDEKNTSVLESQLGEPEEDQYDDFNAGLMGHVKDEENFGYHNDDYHNDSNHDDRDIPEKLPRGAHKQNRDQINKSYKSPVPVTRPSTKDKFKNCTDYNSEGRSSRISTKQKEREEARRNRINNVPKKELPKPLSSSRIPAKKKKNDYVSDTVPRRVPKKHLESNDARSFTSSIPKKDSSKLLSSSAKSHTTSVPRKEPSKFHSSSNRNFSNIPRKEPSKLSVLSRIPSKNKR</sequence>
<dbReference type="EMBL" id="HBFR01007402">
    <property type="protein sequence ID" value="CAD8878150.1"/>
    <property type="molecule type" value="Transcribed_RNA"/>
</dbReference>
<feature type="compositionally biased region" description="Low complexity" evidence="1">
    <location>
        <begin position="29"/>
        <end position="43"/>
    </location>
</feature>
<reference evidence="2" key="1">
    <citation type="submission" date="2021-01" db="EMBL/GenBank/DDBJ databases">
        <authorList>
            <person name="Corre E."/>
            <person name="Pelletier E."/>
            <person name="Niang G."/>
            <person name="Scheremetjew M."/>
            <person name="Finn R."/>
            <person name="Kale V."/>
            <person name="Holt S."/>
            <person name="Cochrane G."/>
            <person name="Meng A."/>
            <person name="Brown T."/>
            <person name="Cohen L."/>
        </authorList>
    </citation>
    <scope>NUCLEOTIDE SEQUENCE</scope>
    <source>
        <strain evidence="2">308</strain>
    </source>
</reference>